<keyword evidence="3 8" id="KW-0812">Transmembrane</keyword>
<dbReference type="Gene3D" id="1.10.287.70">
    <property type="match status" value="1"/>
</dbReference>
<dbReference type="GO" id="GO:0022841">
    <property type="term" value="F:potassium ion leak channel activity"/>
    <property type="evidence" value="ECO:0007669"/>
    <property type="project" value="TreeGrafter"/>
</dbReference>
<protein>
    <recommendedName>
        <fullName evidence="11">Potassium channel domain-containing protein</fullName>
    </recommendedName>
</protein>
<feature type="domain" description="Potassium channel" evidence="11">
    <location>
        <begin position="275"/>
        <end position="349"/>
    </location>
</feature>
<evidence type="ECO:0000256" key="2">
    <source>
        <dbReference type="ARBA" id="ARBA00022448"/>
    </source>
</evidence>
<evidence type="ECO:0000256" key="6">
    <source>
        <dbReference type="ARBA" id="ARBA00023136"/>
    </source>
</evidence>
<keyword evidence="7 8" id="KW-0407">Ion channel</keyword>
<feature type="compositionally biased region" description="Basic and acidic residues" evidence="9">
    <location>
        <begin position="615"/>
        <end position="627"/>
    </location>
</feature>
<feature type="domain" description="Potassium channel" evidence="11">
    <location>
        <begin position="164"/>
        <end position="222"/>
    </location>
</feature>
<dbReference type="Proteomes" id="UP001176961">
    <property type="component" value="Unassembled WGS sequence"/>
</dbReference>
<feature type="transmembrane region" description="Helical" evidence="10">
    <location>
        <begin position="69"/>
        <end position="92"/>
    </location>
</feature>
<keyword evidence="13" id="KW-1185">Reference proteome</keyword>
<evidence type="ECO:0000256" key="1">
    <source>
        <dbReference type="ARBA" id="ARBA00004141"/>
    </source>
</evidence>
<dbReference type="SUPFAM" id="SSF81324">
    <property type="entry name" value="Voltage-gated potassium channels"/>
    <property type="match status" value="2"/>
</dbReference>
<evidence type="ECO:0000256" key="5">
    <source>
        <dbReference type="ARBA" id="ARBA00023065"/>
    </source>
</evidence>
<evidence type="ECO:0000259" key="11">
    <source>
        <dbReference type="Pfam" id="PF07885"/>
    </source>
</evidence>
<dbReference type="GO" id="GO:0005886">
    <property type="term" value="C:plasma membrane"/>
    <property type="evidence" value="ECO:0007669"/>
    <property type="project" value="TreeGrafter"/>
</dbReference>
<proteinExistence type="inferred from homology"/>
<accession>A0AA36DS25</accession>
<evidence type="ECO:0000313" key="13">
    <source>
        <dbReference type="Proteomes" id="UP001176961"/>
    </source>
</evidence>
<comment type="subcellular location">
    <subcellularLocation>
        <location evidence="1">Membrane</location>
        <topology evidence="1">Multi-pass membrane protein</topology>
    </subcellularLocation>
</comment>
<dbReference type="GO" id="GO:0030322">
    <property type="term" value="P:stabilization of membrane potential"/>
    <property type="evidence" value="ECO:0007669"/>
    <property type="project" value="TreeGrafter"/>
</dbReference>
<keyword evidence="6 10" id="KW-0472">Membrane</keyword>
<keyword evidence="2 8" id="KW-0813">Transport</keyword>
<organism evidence="12 13">
    <name type="scientific">Cylicocyclus nassatus</name>
    <name type="common">Nematode worm</name>
    <dbReference type="NCBI Taxonomy" id="53992"/>
    <lineage>
        <taxon>Eukaryota</taxon>
        <taxon>Metazoa</taxon>
        <taxon>Ecdysozoa</taxon>
        <taxon>Nematoda</taxon>
        <taxon>Chromadorea</taxon>
        <taxon>Rhabditida</taxon>
        <taxon>Rhabditina</taxon>
        <taxon>Rhabditomorpha</taxon>
        <taxon>Strongyloidea</taxon>
        <taxon>Strongylidae</taxon>
        <taxon>Cylicocyclus</taxon>
    </lineage>
</organism>
<evidence type="ECO:0000313" key="12">
    <source>
        <dbReference type="EMBL" id="CAJ0591658.1"/>
    </source>
</evidence>
<feature type="transmembrane region" description="Helical" evidence="10">
    <location>
        <begin position="193"/>
        <end position="214"/>
    </location>
</feature>
<evidence type="ECO:0000256" key="7">
    <source>
        <dbReference type="ARBA" id="ARBA00023303"/>
    </source>
</evidence>
<reference evidence="12" key="1">
    <citation type="submission" date="2023-07" db="EMBL/GenBank/DDBJ databases">
        <authorList>
            <consortium name="CYATHOMIX"/>
        </authorList>
    </citation>
    <scope>NUCLEOTIDE SEQUENCE</scope>
    <source>
        <strain evidence="12">N/A</strain>
    </source>
</reference>
<comment type="caution">
    <text evidence="12">The sequence shown here is derived from an EMBL/GenBank/DDBJ whole genome shotgun (WGS) entry which is preliminary data.</text>
</comment>
<evidence type="ECO:0000256" key="4">
    <source>
        <dbReference type="ARBA" id="ARBA00022989"/>
    </source>
</evidence>
<dbReference type="Pfam" id="PF07885">
    <property type="entry name" value="Ion_trans_2"/>
    <property type="match status" value="2"/>
</dbReference>
<evidence type="ECO:0000256" key="9">
    <source>
        <dbReference type="SAM" id="MobiDB-lite"/>
    </source>
</evidence>
<evidence type="ECO:0000256" key="10">
    <source>
        <dbReference type="SAM" id="Phobius"/>
    </source>
</evidence>
<dbReference type="GO" id="GO:0015271">
    <property type="term" value="F:outward rectifier potassium channel activity"/>
    <property type="evidence" value="ECO:0007669"/>
    <property type="project" value="TreeGrafter"/>
</dbReference>
<feature type="transmembrane region" description="Helical" evidence="10">
    <location>
        <begin position="296"/>
        <end position="315"/>
    </location>
</feature>
<dbReference type="InterPro" id="IPR003280">
    <property type="entry name" value="2pore_dom_K_chnl"/>
</dbReference>
<keyword evidence="4 10" id="KW-1133">Transmembrane helix</keyword>
<feature type="transmembrane region" description="Helical" evidence="10">
    <location>
        <begin position="322"/>
        <end position="344"/>
    </location>
</feature>
<dbReference type="PANTHER" id="PTHR11003">
    <property type="entry name" value="POTASSIUM CHANNEL, SUBFAMILY K"/>
    <property type="match status" value="1"/>
</dbReference>
<keyword evidence="5 8" id="KW-0406">Ion transport</keyword>
<dbReference type="AlphaFoldDB" id="A0AA36DS25"/>
<dbReference type="EMBL" id="CATQJL010000001">
    <property type="protein sequence ID" value="CAJ0591658.1"/>
    <property type="molecule type" value="Genomic_DNA"/>
</dbReference>
<name>A0AA36DS25_CYLNA</name>
<gene>
    <name evidence="12" type="ORF">CYNAS_LOCUS3641</name>
</gene>
<feature type="transmembrane region" description="Helical" evidence="10">
    <location>
        <begin position="269"/>
        <end position="290"/>
    </location>
</feature>
<sequence>MAGSSIVVETVTPAAPRGIPGGPAWAARPIGTVEEAQHVREDVCETFKKVRKVPRWLRILKTIYHDYGLKHICLISILIIYQFIGAGVFYFCEAGFDESKEKIWNMRIAENRTKFVFDIIPLMFNNTDYLFFLTQEQTNEVSAKLHAEVTRYEKQLGIKYTDQKIKWDFWNAMLYAQTICTTIGYGHLYPSTISGRVFTMIYAIFGIPLVLSILDDLGKLLTKCLKTPWWLIKCGCRRMFRYCTKQTMAEIKKLDAEDKRDLEIFDLPIPIAISVVIAWIFICSATFCIWEHDWDYFVAFYFFFISLSTIGLGDITPTQPKYLLMLFIYIIIGLSLVSMCINLIQAKLERTYDAGRMQELEELEAALLDPGRPQRRGSSLGVFRSSSSVHSLNKEAVQAALANKKKINKTCQTVLSFPSPSSTNSHICRAVSNSRMRFLPRTLSIDDVMQMVDTEDGDILVLTDLVREESGISQNSGATTSSSDESNSHVVISKSFDANLFQRTRLELPETLQPGYSSLGRLRLSPSRPSVVDIEALEELEDRIALGQASPIDSSVRFRSRLSLIPEQVPSTVEECEEPSESSHALSMEENTDSPPTRRSRFHSMFSNILRRKSKDMSSPKPESDPA</sequence>
<dbReference type="InterPro" id="IPR013099">
    <property type="entry name" value="K_chnl_dom"/>
</dbReference>
<dbReference type="PANTHER" id="PTHR11003:SF240">
    <property type="entry name" value="POTASSIUM CHANNEL DOMAIN-CONTAINING PROTEIN"/>
    <property type="match status" value="1"/>
</dbReference>
<dbReference type="PRINTS" id="PR01333">
    <property type="entry name" value="2POREKCHANEL"/>
</dbReference>
<evidence type="ECO:0000256" key="3">
    <source>
        <dbReference type="ARBA" id="ARBA00022692"/>
    </source>
</evidence>
<comment type="similarity">
    <text evidence="8">Belongs to the two pore domain potassium channel (TC 1.A.1.8) family.</text>
</comment>
<feature type="region of interest" description="Disordered" evidence="9">
    <location>
        <begin position="569"/>
        <end position="627"/>
    </location>
</feature>
<evidence type="ECO:0000256" key="8">
    <source>
        <dbReference type="RuleBase" id="RU003857"/>
    </source>
</evidence>